<evidence type="ECO:0000313" key="2">
    <source>
        <dbReference type="EMBL" id="PUZ63867.1"/>
    </source>
</evidence>
<evidence type="ECO:0000313" key="3">
    <source>
        <dbReference type="Proteomes" id="UP000244336"/>
    </source>
</evidence>
<accession>A0A2T7E7Q7</accession>
<keyword evidence="3" id="KW-1185">Reference proteome</keyword>
<gene>
    <name evidence="2" type="ORF">GQ55_3G100900</name>
</gene>
<dbReference type="EMBL" id="CM009751">
    <property type="protein sequence ID" value="PUZ63867.1"/>
    <property type="molecule type" value="Genomic_DNA"/>
</dbReference>
<reference evidence="2 3" key="1">
    <citation type="submission" date="2018-04" db="EMBL/GenBank/DDBJ databases">
        <title>WGS assembly of Panicum hallii var. hallii HAL2.</title>
        <authorList>
            <person name="Lovell J."/>
            <person name="Jenkins J."/>
            <person name="Lowry D."/>
            <person name="Mamidi S."/>
            <person name="Sreedasyam A."/>
            <person name="Weng X."/>
            <person name="Barry K."/>
            <person name="Bonette J."/>
            <person name="Campitelli B."/>
            <person name="Daum C."/>
            <person name="Gordon S."/>
            <person name="Gould B."/>
            <person name="Lipzen A."/>
            <person name="MacQueen A."/>
            <person name="Palacio-Mejia J."/>
            <person name="Plott C."/>
            <person name="Shakirov E."/>
            <person name="Shu S."/>
            <person name="Yoshinaga Y."/>
            <person name="Zane M."/>
            <person name="Rokhsar D."/>
            <person name="Grimwood J."/>
            <person name="Schmutz J."/>
            <person name="Juenger T."/>
        </authorList>
    </citation>
    <scope>NUCLEOTIDE SEQUENCE [LARGE SCALE GENOMIC DNA]</scope>
    <source>
        <strain evidence="3">cv. HAL2</strain>
    </source>
</reference>
<sequence length="123" mass="13045">MREEEAEMKHQRDHGADHPFGDPTAGDGFCGRNGIKYRVIPEAAGGQIWMLPTQPNPALPRDARDPTPPLCLPPPSSIPKHSPLPSSLPSVPLPTRSWPRRPGSSRFGGGIAMGGRAVAAAAL</sequence>
<dbReference type="Proteomes" id="UP000244336">
    <property type="component" value="Chromosome 3"/>
</dbReference>
<dbReference type="AlphaFoldDB" id="A0A2T7E7Q7"/>
<evidence type="ECO:0000256" key="1">
    <source>
        <dbReference type="SAM" id="MobiDB-lite"/>
    </source>
</evidence>
<feature type="compositionally biased region" description="Basic and acidic residues" evidence="1">
    <location>
        <begin position="1"/>
        <end position="20"/>
    </location>
</feature>
<feature type="compositionally biased region" description="Low complexity" evidence="1">
    <location>
        <begin position="78"/>
        <end position="105"/>
    </location>
</feature>
<protein>
    <submittedName>
        <fullName evidence="2">Uncharacterized protein</fullName>
    </submittedName>
</protein>
<organism evidence="2 3">
    <name type="scientific">Panicum hallii var. hallii</name>
    <dbReference type="NCBI Taxonomy" id="1504633"/>
    <lineage>
        <taxon>Eukaryota</taxon>
        <taxon>Viridiplantae</taxon>
        <taxon>Streptophyta</taxon>
        <taxon>Embryophyta</taxon>
        <taxon>Tracheophyta</taxon>
        <taxon>Spermatophyta</taxon>
        <taxon>Magnoliopsida</taxon>
        <taxon>Liliopsida</taxon>
        <taxon>Poales</taxon>
        <taxon>Poaceae</taxon>
        <taxon>PACMAD clade</taxon>
        <taxon>Panicoideae</taxon>
        <taxon>Panicodae</taxon>
        <taxon>Paniceae</taxon>
        <taxon>Panicinae</taxon>
        <taxon>Panicum</taxon>
        <taxon>Panicum sect. Panicum</taxon>
    </lineage>
</organism>
<feature type="region of interest" description="Disordered" evidence="1">
    <location>
        <begin position="51"/>
        <end position="111"/>
    </location>
</feature>
<feature type="region of interest" description="Disordered" evidence="1">
    <location>
        <begin position="1"/>
        <end position="27"/>
    </location>
</feature>
<dbReference type="Gramene" id="PUZ63867">
    <property type="protein sequence ID" value="PUZ63867"/>
    <property type="gene ID" value="GQ55_3G100900"/>
</dbReference>
<name>A0A2T7E7Q7_9POAL</name>
<proteinExistence type="predicted"/>
<feature type="compositionally biased region" description="Pro residues" evidence="1">
    <location>
        <begin position="66"/>
        <end position="77"/>
    </location>
</feature>